<dbReference type="InterPro" id="IPR006626">
    <property type="entry name" value="PbH1"/>
</dbReference>
<accession>X1AZX3</accession>
<dbReference type="NCBIfam" id="TIGR03804">
    <property type="entry name" value="para_beta_helix"/>
    <property type="match status" value="2"/>
</dbReference>
<name>X1AZX3_9ZZZZ</name>
<organism evidence="2">
    <name type="scientific">marine sediment metagenome</name>
    <dbReference type="NCBI Taxonomy" id="412755"/>
    <lineage>
        <taxon>unclassified sequences</taxon>
        <taxon>metagenomes</taxon>
        <taxon>ecological metagenomes</taxon>
    </lineage>
</organism>
<reference evidence="2" key="1">
    <citation type="journal article" date="2014" name="Front. Microbiol.">
        <title>High frequency of phylogenetically diverse reductive dehalogenase-homologous genes in deep subseafloor sedimentary metagenomes.</title>
        <authorList>
            <person name="Kawai M."/>
            <person name="Futagami T."/>
            <person name="Toyoda A."/>
            <person name="Takaki Y."/>
            <person name="Nishi S."/>
            <person name="Hori S."/>
            <person name="Arai W."/>
            <person name="Tsubouchi T."/>
            <person name="Morono Y."/>
            <person name="Uchiyama I."/>
            <person name="Ito T."/>
            <person name="Fujiyama A."/>
            <person name="Inagaki F."/>
            <person name="Takami H."/>
        </authorList>
    </citation>
    <scope>NUCLEOTIDE SEQUENCE</scope>
    <source>
        <strain evidence="2">Expedition CK06-06</strain>
    </source>
</reference>
<dbReference type="SUPFAM" id="SSF51126">
    <property type="entry name" value="Pectin lyase-like"/>
    <property type="match status" value="2"/>
</dbReference>
<dbReference type="Pfam" id="PF05048">
    <property type="entry name" value="NosD"/>
    <property type="match status" value="1"/>
</dbReference>
<evidence type="ECO:0000259" key="1">
    <source>
        <dbReference type="Pfam" id="PF05048"/>
    </source>
</evidence>
<comment type="caution">
    <text evidence="2">The sequence shown here is derived from an EMBL/GenBank/DDBJ whole genome shotgun (WGS) entry which is preliminary data.</text>
</comment>
<dbReference type="Gene3D" id="2.160.20.10">
    <property type="entry name" value="Single-stranded right-handed beta-helix, Pectin lyase-like"/>
    <property type="match status" value="1"/>
</dbReference>
<evidence type="ECO:0000313" key="2">
    <source>
        <dbReference type="EMBL" id="GAG88889.1"/>
    </source>
</evidence>
<dbReference type="InterPro" id="IPR022441">
    <property type="entry name" value="Para_beta_helix_rpt-2"/>
</dbReference>
<sequence length="331" mass="35107">QTNIEISGGILDGNQANQAGGLHAHIIEFDGVTDALIQNIKTINSSYDHIILTGSTENILIDNWIGDGGRDDGFNPLVASDAIIMNSTARNMTADGFHLSTGSLQISVIGCISHDNDNGISINNSQNNIVSDNIIYDNAAVGIYLSGVDVSYNKILDNLIYGNAARGIYYATPTTADYITISGNTIQGGTDGIRIENAISNTVTENIIEDVANSGIVFIGGASYGYHVITDNIIDGAGDGNGIYIDNVYSTISHNIIVAVWDRSIREAAGADFNFIEHNTLTAGLGTAVFVNIVGADTKLQWMFMPISDPNTSVGDHPGVDLPDDTDTNVY</sequence>
<dbReference type="InterPro" id="IPR007742">
    <property type="entry name" value="NosD_dom"/>
</dbReference>
<dbReference type="InterPro" id="IPR012334">
    <property type="entry name" value="Pectin_lyas_fold"/>
</dbReference>
<dbReference type="SMART" id="SM00710">
    <property type="entry name" value="PbH1"/>
    <property type="match status" value="8"/>
</dbReference>
<protein>
    <recommendedName>
        <fullName evidence="1">Periplasmic copper-binding protein NosD beta helix domain-containing protein</fullName>
    </recommendedName>
</protein>
<feature type="domain" description="Periplasmic copper-binding protein NosD beta helix" evidence="1">
    <location>
        <begin position="110"/>
        <end position="232"/>
    </location>
</feature>
<feature type="non-terminal residue" evidence="2">
    <location>
        <position position="1"/>
    </location>
</feature>
<feature type="non-terminal residue" evidence="2">
    <location>
        <position position="331"/>
    </location>
</feature>
<dbReference type="EMBL" id="BART01010448">
    <property type="protein sequence ID" value="GAG88889.1"/>
    <property type="molecule type" value="Genomic_DNA"/>
</dbReference>
<dbReference type="AlphaFoldDB" id="X1AZX3"/>
<gene>
    <name evidence="2" type="ORF">S01H4_22707</name>
</gene>
<dbReference type="InterPro" id="IPR011050">
    <property type="entry name" value="Pectin_lyase_fold/virulence"/>
</dbReference>
<proteinExistence type="predicted"/>